<evidence type="ECO:0000313" key="2">
    <source>
        <dbReference type="Proteomes" id="UP000789706"/>
    </source>
</evidence>
<protein>
    <submittedName>
        <fullName evidence="1">5759_t:CDS:1</fullName>
    </submittedName>
</protein>
<name>A0A9N8V3Q7_9GLOM</name>
<dbReference type="Proteomes" id="UP000789706">
    <property type="component" value="Unassembled WGS sequence"/>
</dbReference>
<evidence type="ECO:0000313" key="1">
    <source>
        <dbReference type="EMBL" id="CAG8435546.1"/>
    </source>
</evidence>
<dbReference type="InterPro" id="IPR035992">
    <property type="entry name" value="Ricin_B-like_lectins"/>
</dbReference>
<dbReference type="EMBL" id="CAJVPK010000032">
    <property type="protein sequence ID" value="CAG8435546.1"/>
    <property type="molecule type" value="Genomic_DNA"/>
</dbReference>
<keyword evidence="2" id="KW-1185">Reference proteome</keyword>
<dbReference type="AlphaFoldDB" id="A0A9N8V3Q7"/>
<dbReference type="OrthoDB" id="9895617at2759"/>
<dbReference type="SUPFAM" id="SSF50370">
    <property type="entry name" value="Ricin B-like lectins"/>
    <property type="match status" value="1"/>
</dbReference>
<dbReference type="Gene3D" id="2.80.10.50">
    <property type="match status" value="1"/>
</dbReference>
<proteinExistence type="predicted"/>
<reference evidence="1" key="1">
    <citation type="submission" date="2021-06" db="EMBL/GenBank/DDBJ databases">
        <authorList>
            <person name="Kallberg Y."/>
            <person name="Tangrot J."/>
            <person name="Rosling A."/>
        </authorList>
    </citation>
    <scope>NUCLEOTIDE SEQUENCE</scope>
    <source>
        <strain evidence="1">AZ414A</strain>
    </source>
</reference>
<dbReference type="CDD" id="cd23454">
    <property type="entry name" value="beta-trefoil_Ricin_GllA-1"/>
    <property type="match status" value="1"/>
</dbReference>
<gene>
    <name evidence="1" type="ORF">DEBURN_LOCUS899</name>
</gene>
<sequence length="149" mass="17596">MEAHTLSMNSGARIVTTIQRFGLDADSQLWEYDNGFIINRASGKVFDIEKGRIRIFHRTRLCQNDRKPLESAITQRWIYKPGGYISPLYNDHYVLHISGHFGIENLDGADIILHRKCHYKDEIKDEFGKFEKFIRSYSKQKWIFEPERT</sequence>
<organism evidence="1 2">
    <name type="scientific">Diversispora eburnea</name>
    <dbReference type="NCBI Taxonomy" id="1213867"/>
    <lineage>
        <taxon>Eukaryota</taxon>
        <taxon>Fungi</taxon>
        <taxon>Fungi incertae sedis</taxon>
        <taxon>Mucoromycota</taxon>
        <taxon>Glomeromycotina</taxon>
        <taxon>Glomeromycetes</taxon>
        <taxon>Diversisporales</taxon>
        <taxon>Diversisporaceae</taxon>
        <taxon>Diversispora</taxon>
    </lineage>
</organism>
<comment type="caution">
    <text evidence="1">The sequence shown here is derived from an EMBL/GenBank/DDBJ whole genome shotgun (WGS) entry which is preliminary data.</text>
</comment>
<accession>A0A9N8V3Q7</accession>